<dbReference type="EMBL" id="CALLCH030000020">
    <property type="protein sequence ID" value="CAI4219754.1"/>
    <property type="molecule type" value="Genomic_DNA"/>
</dbReference>
<feature type="region of interest" description="Disordered" evidence="1">
    <location>
        <begin position="214"/>
        <end position="242"/>
    </location>
</feature>
<dbReference type="AlphaFoldDB" id="A0A9P1HA56"/>
<name>A0A9P1HA56_9PEZI</name>
<sequence length="242" mass="24294">MLFISAYQSVPGAPIAPCAQSHDDLVLASAWLATNSVQIREVEVVAEGLILRPFTLIQLDNTLQPRLQRPGTQHILILAKRPLSSGPALDPSNSHNLPSTLTNATKCCPACPSSAGPATVSPRCSTDLWAASNPSSSWSMAARSATRSGTARAQARKVGARTDEVGGGAVDGAVEEADGPAGVADGLPEPDDGFGGADAGVVGCVGVLGLAVAVPGGGEGNDDQEGEGGAGMCARSAGSSRE</sequence>
<reference evidence="2" key="1">
    <citation type="submission" date="2022-11" db="EMBL/GenBank/DDBJ databases">
        <authorList>
            <person name="Scott C."/>
            <person name="Bruce N."/>
        </authorList>
    </citation>
    <scope>NUCLEOTIDE SEQUENCE</scope>
</reference>
<gene>
    <name evidence="2" type="ORF">PPNO1_LOCUS9301</name>
</gene>
<protein>
    <submittedName>
        <fullName evidence="2">Uncharacterized protein</fullName>
    </submittedName>
</protein>
<comment type="caution">
    <text evidence="2">The sequence shown here is derived from an EMBL/GenBank/DDBJ whole genome shotgun (WGS) entry which is preliminary data.</text>
</comment>
<dbReference type="Proteomes" id="UP000838763">
    <property type="component" value="Unassembled WGS sequence"/>
</dbReference>
<proteinExistence type="predicted"/>
<evidence type="ECO:0000256" key="1">
    <source>
        <dbReference type="SAM" id="MobiDB-lite"/>
    </source>
</evidence>
<accession>A0A9P1HA56</accession>
<organism evidence="2 3">
    <name type="scientific">Parascedosporium putredinis</name>
    <dbReference type="NCBI Taxonomy" id="1442378"/>
    <lineage>
        <taxon>Eukaryota</taxon>
        <taxon>Fungi</taxon>
        <taxon>Dikarya</taxon>
        <taxon>Ascomycota</taxon>
        <taxon>Pezizomycotina</taxon>
        <taxon>Sordariomycetes</taxon>
        <taxon>Hypocreomycetidae</taxon>
        <taxon>Microascales</taxon>
        <taxon>Microascaceae</taxon>
        <taxon>Parascedosporium</taxon>
    </lineage>
</organism>
<evidence type="ECO:0000313" key="3">
    <source>
        <dbReference type="Proteomes" id="UP000838763"/>
    </source>
</evidence>
<evidence type="ECO:0000313" key="2">
    <source>
        <dbReference type="EMBL" id="CAI4219754.1"/>
    </source>
</evidence>
<keyword evidence="3" id="KW-1185">Reference proteome</keyword>